<proteinExistence type="predicted"/>
<keyword evidence="3" id="KW-0804">Transcription</keyword>
<feature type="domain" description="HTH tetR-type" evidence="5">
    <location>
        <begin position="9"/>
        <end position="69"/>
    </location>
</feature>
<dbReference type="PROSITE" id="PS01081">
    <property type="entry name" value="HTH_TETR_1"/>
    <property type="match status" value="1"/>
</dbReference>
<evidence type="ECO:0000313" key="6">
    <source>
        <dbReference type="EMBL" id="MBR0648532.1"/>
    </source>
</evidence>
<dbReference type="SUPFAM" id="SSF48498">
    <property type="entry name" value="Tetracyclin repressor-like, C-terminal domain"/>
    <property type="match status" value="1"/>
</dbReference>
<dbReference type="Proteomes" id="UP000698752">
    <property type="component" value="Unassembled WGS sequence"/>
</dbReference>
<gene>
    <name evidence="6" type="ORF">GXW78_02565</name>
</gene>
<organism evidence="6 7">
    <name type="scientific">Neoroseomonas terrae</name>
    <dbReference type="NCBI Taxonomy" id="424799"/>
    <lineage>
        <taxon>Bacteria</taxon>
        <taxon>Pseudomonadati</taxon>
        <taxon>Pseudomonadota</taxon>
        <taxon>Alphaproteobacteria</taxon>
        <taxon>Acetobacterales</taxon>
        <taxon>Acetobacteraceae</taxon>
        <taxon>Neoroseomonas</taxon>
    </lineage>
</organism>
<keyword evidence="2 4" id="KW-0238">DNA-binding</keyword>
<dbReference type="PROSITE" id="PS50977">
    <property type="entry name" value="HTH_TETR_2"/>
    <property type="match status" value="1"/>
</dbReference>
<dbReference type="Pfam" id="PF16925">
    <property type="entry name" value="TetR_C_13"/>
    <property type="match status" value="1"/>
</dbReference>
<evidence type="ECO:0000256" key="1">
    <source>
        <dbReference type="ARBA" id="ARBA00023015"/>
    </source>
</evidence>
<dbReference type="PRINTS" id="PR00455">
    <property type="entry name" value="HTHTETR"/>
</dbReference>
<dbReference type="EMBL" id="JAAEDI010000002">
    <property type="protein sequence ID" value="MBR0648532.1"/>
    <property type="molecule type" value="Genomic_DNA"/>
</dbReference>
<dbReference type="InterPro" id="IPR009057">
    <property type="entry name" value="Homeodomain-like_sf"/>
</dbReference>
<evidence type="ECO:0000313" key="7">
    <source>
        <dbReference type="Proteomes" id="UP000698752"/>
    </source>
</evidence>
<dbReference type="RefSeq" id="WP_246521776.1">
    <property type="nucleotide sequence ID" value="NZ_JAAEDI010000002.1"/>
</dbReference>
<reference evidence="7" key="1">
    <citation type="journal article" date="2021" name="Syst. Appl. Microbiol.">
        <title>Roseomonas hellenica sp. nov., isolated from roots of wild-growing Alkanna tinctoria.</title>
        <authorList>
            <person name="Rat A."/>
            <person name="Naranjo H.D."/>
            <person name="Lebbe L."/>
            <person name="Cnockaert M."/>
            <person name="Krigas N."/>
            <person name="Grigoriadou K."/>
            <person name="Maloupa E."/>
            <person name="Willems A."/>
        </authorList>
    </citation>
    <scope>NUCLEOTIDE SEQUENCE [LARGE SCALE GENOMIC DNA]</scope>
    <source>
        <strain evidence="7">LMG 31159</strain>
    </source>
</reference>
<evidence type="ECO:0000256" key="2">
    <source>
        <dbReference type="ARBA" id="ARBA00023125"/>
    </source>
</evidence>
<dbReference type="PANTHER" id="PTHR47506:SF3">
    <property type="entry name" value="HTH-TYPE TRANSCRIPTIONAL REGULATOR LMRA"/>
    <property type="match status" value="1"/>
</dbReference>
<keyword evidence="7" id="KW-1185">Reference proteome</keyword>
<dbReference type="Gene3D" id="1.10.357.10">
    <property type="entry name" value="Tetracycline Repressor, domain 2"/>
    <property type="match status" value="1"/>
</dbReference>
<dbReference type="InterPro" id="IPR001647">
    <property type="entry name" value="HTH_TetR"/>
</dbReference>
<dbReference type="InterPro" id="IPR023772">
    <property type="entry name" value="DNA-bd_HTH_TetR-type_CS"/>
</dbReference>
<dbReference type="SUPFAM" id="SSF46689">
    <property type="entry name" value="Homeodomain-like"/>
    <property type="match status" value="1"/>
</dbReference>
<dbReference type="PANTHER" id="PTHR47506">
    <property type="entry name" value="TRANSCRIPTIONAL REGULATORY PROTEIN"/>
    <property type="match status" value="1"/>
</dbReference>
<evidence type="ECO:0000256" key="3">
    <source>
        <dbReference type="ARBA" id="ARBA00023163"/>
    </source>
</evidence>
<dbReference type="Pfam" id="PF00440">
    <property type="entry name" value="TetR_N"/>
    <property type="match status" value="1"/>
</dbReference>
<comment type="caution">
    <text evidence="6">The sequence shown here is derived from an EMBL/GenBank/DDBJ whole genome shotgun (WGS) entry which is preliminary data.</text>
</comment>
<dbReference type="InterPro" id="IPR011075">
    <property type="entry name" value="TetR_C"/>
</dbReference>
<evidence type="ECO:0000256" key="4">
    <source>
        <dbReference type="PROSITE-ProRule" id="PRU00335"/>
    </source>
</evidence>
<name>A0ABS5EBY0_9PROT</name>
<protein>
    <submittedName>
        <fullName evidence="6">TetR/AcrR family transcriptional regulator</fullName>
    </submittedName>
</protein>
<evidence type="ECO:0000259" key="5">
    <source>
        <dbReference type="PROSITE" id="PS50977"/>
    </source>
</evidence>
<accession>A0ABS5EBY0</accession>
<keyword evidence="1" id="KW-0805">Transcription regulation</keyword>
<sequence>MNDPLPRRGETRTRLLDAALAVIRTRGYAGTTVDDLCAAAGVTKGAFFHHFRSKEDLAVAAAGHFGAMAETLFAGAPFRAEPDPLDRFLAYIDFRTTILAGPMADITCLLGTMVQESYETHPAIRAACEAGIRGHAATLEADIAAAMATYGVTGTTPESLALHTQAVIQGAFILAKATGSTDVAAESLRHLRRYVELLFAAPAHREGKAAA</sequence>
<feature type="DNA-binding region" description="H-T-H motif" evidence="4">
    <location>
        <begin position="32"/>
        <end position="51"/>
    </location>
</feature>
<dbReference type="InterPro" id="IPR036271">
    <property type="entry name" value="Tet_transcr_reg_TetR-rel_C_sf"/>
</dbReference>